<protein>
    <recommendedName>
        <fullName evidence="1">Flavocytochrome c sulphide dehydrogenase flavin-binding domain-containing protein</fullName>
    </recommendedName>
</protein>
<reference evidence="2 3" key="1">
    <citation type="journal article" date="2016" name="Front. Microbiol.">
        <title>Single-Cell (Meta-)Genomics of a Dimorphic Candidatus Thiomargarita nelsonii Reveals Genomic Plasticity.</title>
        <authorList>
            <person name="Flood B.E."/>
            <person name="Fliss P."/>
            <person name="Jones D.S."/>
            <person name="Dick G.J."/>
            <person name="Jain S."/>
            <person name="Kaster A.K."/>
            <person name="Winkel M."/>
            <person name="Mussmann M."/>
            <person name="Bailey J."/>
        </authorList>
    </citation>
    <scope>NUCLEOTIDE SEQUENCE [LARGE SCALE GENOMIC DNA]</scope>
    <source>
        <strain evidence="2">Hydrate Ridge</strain>
    </source>
</reference>
<evidence type="ECO:0000313" key="3">
    <source>
        <dbReference type="Proteomes" id="UP000030428"/>
    </source>
</evidence>
<dbReference type="GO" id="GO:0016491">
    <property type="term" value="F:oxidoreductase activity"/>
    <property type="evidence" value="ECO:0007669"/>
    <property type="project" value="InterPro"/>
</dbReference>
<dbReference type="AlphaFoldDB" id="A0A4E0QSI1"/>
<dbReference type="SUPFAM" id="SSF55424">
    <property type="entry name" value="FAD/NAD-linked reductases, dimerisation (C-terminal) domain"/>
    <property type="match status" value="1"/>
</dbReference>
<dbReference type="InterPro" id="IPR037092">
    <property type="entry name" value="FlavoCytC_S_DH_flav-bd_sf"/>
</dbReference>
<evidence type="ECO:0000259" key="1">
    <source>
        <dbReference type="Pfam" id="PF09242"/>
    </source>
</evidence>
<dbReference type="Gene3D" id="3.90.760.10">
    <property type="entry name" value="Flavocytochrome c sulphide dehydrogenase, flavin-binding domain"/>
    <property type="match status" value="1"/>
</dbReference>
<dbReference type="Proteomes" id="UP000030428">
    <property type="component" value="Unassembled WGS sequence"/>
</dbReference>
<name>A0A4E0QSI1_9GAMM</name>
<proteinExistence type="predicted"/>
<dbReference type="InterPro" id="IPR015323">
    <property type="entry name" value="FlavoCytC_S_DH_flav-bd"/>
</dbReference>
<dbReference type="InterPro" id="IPR016156">
    <property type="entry name" value="FAD/NAD-linked_Rdtase_dimer_sf"/>
</dbReference>
<organism evidence="2 3">
    <name type="scientific">Candidatus Thiomargarita nelsonii</name>
    <dbReference type="NCBI Taxonomy" id="1003181"/>
    <lineage>
        <taxon>Bacteria</taxon>
        <taxon>Pseudomonadati</taxon>
        <taxon>Pseudomonadota</taxon>
        <taxon>Gammaproteobacteria</taxon>
        <taxon>Thiotrichales</taxon>
        <taxon>Thiotrichaceae</taxon>
        <taxon>Thiomargarita</taxon>
    </lineage>
</organism>
<feature type="domain" description="Flavocytochrome c sulphide dehydrogenase flavin-binding" evidence="1">
    <location>
        <begin position="32"/>
        <end position="70"/>
    </location>
</feature>
<dbReference type="EMBL" id="JSZA02000010">
    <property type="protein sequence ID" value="TGO03597.1"/>
    <property type="molecule type" value="Genomic_DNA"/>
</dbReference>
<dbReference type="GO" id="GO:0050660">
    <property type="term" value="F:flavin adenine dinucleotide binding"/>
    <property type="evidence" value="ECO:0007669"/>
    <property type="project" value="InterPro"/>
</dbReference>
<dbReference type="Pfam" id="PF09242">
    <property type="entry name" value="FCSD-flav_bind"/>
    <property type="match status" value="1"/>
</dbReference>
<sequence>MLELGSPSELGQTSRTYSITPFRIIILLLLRFQATQGASGTSPLDASLEYRRSEAAYAYSWYKNITSDMFS</sequence>
<accession>A0A4E0QSI1</accession>
<gene>
    <name evidence="2" type="ORF">PN36_03805</name>
</gene>
<comment type="caution">
    <text evidence="2">The sequence shown here is derived from an EMBL/GenBank/DDBJ whole genome shotgun (WGS) entry which is preliminary data.</text>
</comment>
<evidence type="ECO:0000313" key="2">
    <source>
        <dbReference type="EMBL" id="TGO03597.1"/>
    </source>
</evidence>
<keyword evidence="3" id="KW-1185">Reference proteome</keyword>